<evidence type="ECO:0000313" key="1">
    <source>
        <dbReference type="EMBL" id="OTP79067.1"/>
    </source>
</evidence>
<dbReference type="AlphaFoldDB" id="A0A242N5Y9"/>
<evidence type="ECO:0000313" key="2">
    <source>
        <dbReference type="Proteomes" id="UP000194546"/>
    </source>
</evidence>
<name>A0A242N5Y9_CABSO</name>
<accession>A0A242N5Y9</accession>
<reference evidence="1 2" key="1">
    <citation type="submission" date="2017-03" db="EMBL/GenBank/DDBJ databases">
        <title>Genome analysis of strain PAMC 26510.</title>
        <authorList>
            <person name="Oh H.-M."/>
            <person name="Yang J.-A."/>
        </authorList>
    </citation>
    <scope>NUCLEOTIDE SEQUENCE [LARGE SCALE GENOMIC DNA]</scope>
    <source>
        <strain evidence="1 2">PAMC 26510</strain>
    </source>
</reference>
<protein>
    <submittedName>
        <fullName evidence="1">Uncharacterized protein</fullName>
    </submittedName>
</protein>
<sequence length="518" mass="57406">MPSFLDVISATDKSVFEPHVPQLFKRSRSFFVNTVGMREAPERLVVELFRELCFDAVTPKGEKAARELLPRDELSLEEKALLYAARGRSKQTRRKQPEKAYFGPLYPALARDSWPRQQAERVVAYQLLDGPIAEYFGRSDTSRRAFSRDVINAMYGNTRSAGIESDIFKELLEKLHFDVPASGIRSSDDAYEKLVDRLSKVTNADGAVGSNDALAGRISEDFLSLCKLEGKVPRLFWFDLLKCFLRLCLPAWLLAQMRITVYLRDWTVAALAGDFTPDDVVTKAIAERSKSLFHPTQTGSNEISLHVERYVKARIELSLSAYLVRHVCGFDISRGTLSLKPGGKDVVSVSDWLKQCRDCGLAAGLPRDEKGVRATLVPWAQTFGAWLTPDRKGQGKNIIEFLRIFLRLADTDEDGGYLVTGTGRFEHGVVFPGPALLRTMLYLSAARLANGAGRPRGKLILSDLEQHFSEYGVDFGSSVGARPKLIAELARLGLLKGSPDAGDSAELLIPDAFIPAAS</sequence>
<proteinExistence type="predicted"/>
<dbReference type="EMBL" id="NBTY01000034">
    <property type="protein sequence ID" value="OTP79067.1"/>
    <property type="molecule type" value="Genomic_DNA"/>
</dbReference>
<dbReference type="Proteomes" id="UP000194546">
    <property type="component" value="Unassembled WGS sequence"/>
</dbReference>
<gene>
    <name evidence="1" type="ORF">PAMC26510_06295</name>
</gene>
<comment type="caution">
    <text evidence="1">The sequence shown here is derived from an EMBL/GenBank/DDBJ whole genome shotgun (WGS) entry which is preliminary data.</text>
</comment>
<organism evidence="1 2">
    <name type="scientific">Caballeronia sordidicola</name>
    <name type="common">Burkholderia sordidicola</name>
    <dbReference type="NCBI Taxonomy" id="196367"/>
    <lineage>
        <taxon>Bacteria</taxon>
        <taxon>Pseudomonadati</taxon>
        <taxon>Pseudomonadota</taxon>
        <taxon>Betaproteobacteria</taxon>
        <taxon>Burkholderiales</taxon>
        <taxon>Burkholderiaceae</taxon>
        <taxon>Caballeronia</taxon>
    </lineage>
</organism>